<organism evidence="2 3">
    <name type="scientific">Siminovitchia thermophila</name>
    <dbReference type="NCBI Taxonomy" id="1245522"/>
    <lineage>
        <taxon>Bacteria</taxon>
        <taxon>Bacillati</taxon>
        <taxon>Bacillota</taxon>
        <taxon>Bacilli</taxon>
        <taxon>Bacillales</taxon>
        <taxon>Bacillaceae</taxon>
        <taxon>Siminovitchia</taxon>
    </lineage>
</organism>
<dbReference type="Proteomes" id="UP000823485">
    <property type="component" value="Unassembled WGS sequence"/>
</dbReference>
<reference evidence="2 3" key="1">
    <citation type="submission" date="2021-01" db="EMBL/GenBank/DDBJ databases">
        <title>Genomic Encyclopedia of Type Strains, Phase IV (KMG-IV): sequencing the most valuable type-strain genomes for metagenomic binning, comparative biology and taxonomic classification.</title>
        <authorList>
            <person name="Goeker M."/>
        </authorList>
    </citation>
    <scope>NUCLEOTIDE SEQUENCE [LARGE SCALE GENOMIC DNA]</scope>
    <source>
        <strain evidence="2 3">DSM 105453</strain>
    </source>
</reference>
<feature type="region of interest" description="Disordered" evidence="1">
    <location>
        <begin position="1"/>
        <end position="48"/>
    </location>
</feature>
<evidence type="ECO:0000313" key="2">
    <source>
        <dbReference type="EMBL" id="MBM7716855.1"/>
    </source>
</evidence>
<accession>A0ABS2RBW9</accession>
<dbReference type="EMBL" id="JAFBFH010000034">
    <property type="protein sequence ID" value="MBM7716855.1"/>
    <property type="molecule type" value="Genomic_DNA"/>
</dbReference>
<dbReference type="RefSeq" id="WP_171974007.1">
    <property type="nucleotide sequence ID" value="NZ_JAFBFH010000034.1"/>
</dbReference>
<evidence type="ECO:0000313" key="3">
    <source>
        <dbReference type="Proteomes" id="UP000823485"/>
    </source>
</evidence>
<evidence type="ECO:0000256" key="1">
    <source>
        <dbReference type="SAM" id="MobiDB-lite"/>
    </source>
</evidence>
<feature type="compositionally biased region" description="Basic and acidic residues" evidence="1">
    <location>
        <begin position="1"/>
        <end position="21"/>
    </location>
</feature>
<feature type="compositionally biased region" description="Basic and acidic residues" evidence="1">
    <location>
        <begin position="33"/>
        <end position="48"/>
    </location>
</feature>
<protein>
    <submittedName>
        <fullName evidence="2">Uncharacterized protein</fullName>
    </submittedName>
</protein>
<comment type="caution">
    <text evidence="2">The sequence shown here is derived from an EMBL/GenBank/DDBJ whole genome shotgun (WGS) entry which is preliminary data.</text>
</comment>
<name>A0ABS2RBW9_9BACI</name>
<sequence>MKRKAGSEKQTSKQPFHHDDATTNTKRKNRKSVQSERMRYKNADDVYE</sequence>
<gene>
    <name evidence="2" type="ORF">JOC94_003879</name>
</gene>
<proteinExistence type="predicted"/>
<keyword evidence="3" id="KW-1185">Reference proteome</keyword>